<dbReference type="EMBL" id="HG994591">
    <property type="protein sequence ID" value="CAF2819568.1"/>
    <property type="molecule type" value="Genomic_DNA"/>
</dbReference>
<reference evidence="2" key="1">
    <citation type="submission" date="2021-02" db="EMBL/GenBank/DDBJ databases">
        <authorList>
            <person name="Bekaert M."/>
        </authorList>
    </citation>
    <scope>NUCLEOTIDE SEQUENCE</scope>
    <source>
        <strain evidence="2">IoA-00</strain>
    </source>
</reference>
<keyword evidence="3" id="KW-1185">Reference proteome</keyword>
<protein>
    <submittedName>
        <fullName evidence="2">(salmon louse) hypothetical protein</fullName>
    </submittedName>
</protein>
<sequence length="329" mass="37835">MVSCGSAAKELEELFSKQLLDEVPKKLIENTVRECDKFNSIYPTSERFGGGSPLVVQFDWQKLVIDVAHVGKDKVLTVADYSLSSIYPRIENGVIPVEKIFKNVWRNPFIELTKEKRTKCQMILIFIVLIKYGYSERWKEGTLRVVDTKLSFGIDGVPTHVKEIRGRENERIYQSKEVSQNQSTLKPKRKKPERLDGKLYFCSKGGVIWGVVEEQGSRIGKNSTSGIDIEVEKNCKEEKSTSFDDFEEKFRKKLELPKRIESNISRTVYVYDSVSNKNEPEYSMENVEEISTNPKGLKVGVKDGQIHSDLQDKLPNKQEIRENNNDRIE</sequence>
<dbReference type="AlphaFoldDB" id="A0A7R8CL40"/>
<gene>
    <name evidence="2" type="ORF">LSAA_3726</name>
</gene>
<evidence type="ECO:0000256" key="1">
    <source>
        <dbReference type="SAM" id="MobiDB-lite"/>
    </source>
</evidence>
<name>A0A7R8CL40_LEPSM</name>
<proteinExistence type="predicted"/>
<evidence type="ECO:0000313" key="3">
    <source>
        <dbReference type="Proteomes" id="UP000675881"/>
    </source>
</evidence>
<evidence type="ECO:0000313" key="2">
    <source>
        <dbReference type="EMBL" id="CAF2819568.1"/>
    </source>
</evidence>
<feature type="region of interest" description="Disordered" evidence="1">
    <location>
        <begin position="300"/>
        <end position="329"/>
    </location>
</feature>
<dbReference type="Proteomes" id="UP000675881">
    <property type="component" value="Chromosome 12"/>
</dbReference>
<organism evidence="2 3">
    <name type="scientific">Lepeophtheirus salmonis</name>
    <name type="common">Salmon louse</name>
    <name type="synonym">Caligus salmonis</name>
    <dbReference type="NCBI Taxonomy" id="72036"/>
    <lineage>
        <taxon>Eukaryota</taxon>
        <taxon>Metazoa</taxon>
        <taxon>Ecdysozoa</taxon>
        <taxon>Arthropoda</taxon>
        <taxon>Crustacea</taxon>
        <taxon>Multicrustacea</taxon>
        <taxon>Hexanauplia</taxon>
        <taxon>Copepoda</taxon>
        <taxon>Siphonostomatoida</taxon>
        <taxon>Caligidae</taxon>
        <taxon>Lepeophtheirus</taxon>
    </lineage>
</organism>
<accession>A0A7R8CL40</accession>